<comment type="similarity">
    <text evidence="1 5">Belongs to the pseudouridine synthase RsuA family.</text>
</comment>
<dbReference type="PROSITE" id="PS50889">
    <property type="entry name" value="S4"/>
    <property type="match status" value="1"/>
</dbReference>
<dbReference type="GO" id="GO:0005829">
    <property type="term" value="C:cytosol"/>
    <property type="evidence" value="ECO:0007669"/>
    <property type="project" value="UniProtKB-ARBA"/>
</dbReference>
<dbReference type="InterPro" id="IPR020094">
    <property type="entry name" value="TruA/RsuA/RluB/E/F_N"/>
</dbReference>
<proteinExistence type="inferred from homology"/>
<gene>
    <name evidence="7" type="ORF">DFP96_101635</name>
</gene>
<dbReference type="GO" id="GO:0120159">
    <property type="term" value="F:rRNA pseudouridine synthase activity"/>
    <property type="evidence" value="ECO:0007669"/>
    <property type="project" value="UniProtKB-ARBA"/>
</dbReference>
<name>A0A4R6ZTA8_9LIST</name>
<keyword evidence="2 4" id="KW-0694">RNA-binding</keyword>
<dbReference type="Gene3D" id="3.30.70.1560">
    <property type="entry name" value="Alpha-L RNA-binding motif"/>
    <property type="match status" value="1"/>
</dbReference>
<dbReference type="PANTHER" id="PTHR47683">
    <property type="entry name" value="PSEUDOURIDINE SYNTHASE FAMILY PROTEIN-RELATED"/>
    <property type="match status" value="1"/>
</dbReference>
<dbReference type="FunFam" id="3.10.290.10:FF:000003">
    <property type="entry name" value="Pseudouridine synthase"/>
    <property type="match status" value="1"/>
</dbReference>
<dbReference type="STRING" id="1265846.PROCOU_09941"/>
<dbReference type="PROSITE" id="PS01149">
    <property type="entry name" value="PSI_RSU"/>
    <property type="match status" value="1"/>
</dbReference>
<evidence type="ECO:0000259" key="6">
    <source>
        <dbReference type="SMART" id="SM00363"/>
    </source>
</evidence>
<dbReference type="InterPro" id="IPR020103">
    <property type="entry name" value="PsdUridine_synth_cat_dom_sf"/>
</dbReference>
<dbReference type="SUPFAM" id="SSF55174">
    <property type="entry name" value="Alpha-L RNA-binding motif"/>
    <property type="match status" value="1"/>
</dbReference>
<dbReference type="InterPro" id="IPR036986">
    <property type="entry name" value="S4_RNA-bd_sf"/>
</dbReference>
<dbReference type="GO" id="GO:0000455">
    <property type="term" value="P:enzyme-directed rRNA pseudouridine synthesis"/>
    <property type="evidence" value="ECO:0007669"/>
    <property type="project" value="UniProtKB-ARBA"/>
</dbReference>
<dbReference type="FunFam" id="3.30.70.1560:FF:000001">
    <property type="entry name" value="Pseudouridine synthase"/>
    <property type="match status" value="1"/>
</dbReference>
<comment type="caution">
    <text evidence="7">The sequence shown here is derived from an EMBL/GenBank/DDBJ whole genome shotgun (WGS) entry which is preliminary data.</text>
</comment>
<evidence type="ECO:0000313" key="8">
    <source>
        <dbReference type="Proteomes" id="UP000295558"/>
    </source>
</evidence>
<dbReference type="InterPro" id="IPR000748">
    <property type="entry name" value="PsdUridine_synth_RsuA/RluB/E/F"/>
</dbReference>
<dbReference type="InterPro" id="IPR002942">
    <property type="entry name" value="S4_RNA-bd"/>
</dbReference>
<dbReference type="CDD" id="cd02553">
    <property type="entry name" value="PseudoU_synth_RsuA"/>
    <property type="match status" value="1"/>
</dbReference>
<dbReference type="Pfam" id="PF01479">
    <property type="entry name" value="S4"/>
    <property type="match status" value="1"/>
</dbReference>
<evidence type="ECO:0000256" key="3">
    <source>
        <dbReference type="ARBA" id="ARBA00023235"/>
    </source>
</evidence>
<dbReference type="SUPFAM" id="SSF55120">
    <property type="entry name" value="Pseudouridine synthase"/>
    <property type="match status" value="1"/>
</dbReference>
<dbReference type="Proteomes" id="UP000295558">
    <property type="component" value="Unassembled WGS sequence"/>
</dbReference>
<dbReference type="EMBL" id="SNZK01000001">
    <property type="protein sequence ID" value="TDR55692.1"/>
    <property type="molecule type" value="Genomic_DNA"/>
</dbReference>
<sequence length="239" mass="26706">MRLDKLLANSGFGSRTEVKSLLKAGAVTVNDTRQKEAKYQVNATQDKVEVHGELVVYEEFTYLMMNKPQGVVSATEDNWDETVIDLLDERDQLKKLFPVGRLDKDTEGLLLISNNGVLAHNLLSPKKHVDKTYFAKIDGVVTEADIAIFKEGVTISDNYTCKPAELVILATENGISTVEITIQEGKFHQVKRMFEAVDKQVTYLKRLRMGTLELDAGLALGEYRPLTEKELASLIAKSE</sequence>
<dbReference type="Pfam" id="PF00849">
    <property type="entry name" value="PseudoU_synth_2"/>
    <property type="match status" value="1"/>
</dbReference>
<keyword evidence="8" id="KW-1185">Reference proteome</keyword>
<dbReference type="CDD" id="cd00165">
    <property type="entry name" value="S4"/>
    <property type="match status" value="1"/>
</dbReference>
<evidence type="ECO:0000256" key="2">
    <source>
        <dbReference type="ARBA" id="ARBA00022884"/>
    </source>
</evidence>
<dbReference type="EC" id="5.4.99.-" evidence="5"/>
<dbReference type="RefSeq" id="WP_133619828.1">
    <property type="nucleotide sequence ID" value="NZ_JAASUO010000011.1"/>
</dbReference>
<organism evidence="7 8">
    <name type="scientific">Listeria rocourtiae</name>
    <dbReference type="NCBI Taxonomy" id="647910"/>
    <lineage>
        <taxon>Bacteria</taxon>
        <taxon>Bacillati</taxon>
        <taxon>Bacillota</taxon>
        <taxon>Bacilli</taxon>
        <taxon>Bacillales</taxon>
        <taxon>Listeriaceae</taxon>
        <taxon>Listeria</taxon>
    </lineage>
</organism>
<keyword evidence="3 5" id="KW-0413">Isomerase</keyword>
<dbReference type="InterPro" id="IPR050343">
    <property type="entry name" value="RsuA_PseudoU_synthase"/>
</dbReference>
<reference evidence="7 8" key="1">
    <citation type="submission" date="2019-03" db="EMBL/GenBank/DDBJ databases">
        <title>Genomic Encyclopedia of Type Strains, Phase III (KMG-III): the genomes of soil and plant-associated and newly described type strains.</title>
        <authorList>
            <person name="Whitman W."/>
        </authorList>
    </citation>
    <scope>NUCLEOTIDE SEQUENCE [LARGE SCALE GENOMIC DNA]</scope>
    <source>
        <strain evidence="7 8">CECT 7972</strain>
    </source>
</reference>
<dbReference type="NCBIfam" id="TIGR00093">
    <property type="entry name" value="pseudouridine synthase"/>
    <property type="match status" value="1"/>
</dbReference>
<dbReference type="OrthoDB" id="9807213at2"/>
<dbReference type="InterPro" id="IPR006145">
    <property type="entry name" value="PsdUridine_synth_RsuA/RluA"/>
</dbReference>
<evidence type="ECO:0000313" key="7">
    <source>
        <dbReference type="EMBL" id="TDR55692.1"/>
    </source>
</evidence>
<dbReference type="InterPro" id="IPR018496">
    <property type="entry name" value="PsdUridine_synth_RsuA/RluB_CS"/>
</dbReference>
<dbReference type="GO" id="GO:0003723">
    <property type="term" value="F:RNA binding"/>
    <property type="evidence" value="ECO:0007669"/>
    <property type="project" value="UniProtKB-KW"/>
</dbReference>
<dbReference type="Gene3D" id="3.10.290.10">
    <property type="entry name" value="RNA-binding S4 domain"/>
    <property type="match status" value="1"/>
</dbReference>
<dbReference type="AlphaFoldDB" id="A0A4R6ZTA8"/>
<dbReference type="SMART" id="SM00363">
    <property type="entry name" value="S4"/>
    <property type="match status" value="1"/>
</dbReference>
<protein>
    <recommendedName>
        <fullName evidence="5">Pseudouridine synthase</fullName>
        <ecNumber evidence="5">5.4.99.-</ecNumber>
    </recommendedName>
</protein>
<accession>A0A4R6ZTA8</accession>
<evidence type="ECO:0000256" key="4">
    <source>
        <dbReference type="PROSITE-ProRule" id="PRU00182"/>
    </source>
</evidence>
<dbReference type="PANTHER" id="PTHR47683:SF4">
    <property type="entry name" value="PSEUDOURIDINE SYNTHASE"/>
    <property type="match status" value="1"/>
</dbReference>
<dbReference type="InterPro" id="IPR042092">
    <property type="entry name" value="PsdUridine_s_RsuA/RluB/E/F_cat"/>
</dbReference>
<evidence type="ECO:0000256" key="1">
    <source>
        <dbReference type="ARBA" id="ARBA00008348"/>
    </source>
</evidence>
<dbReference type="Gene3D" id="3.30.70.580">
    <property type="entry name" value="Pseudouridine synthase I, catalytic domain, N-terminal subdomain"/>
    <property type="match status" value="1"/>
</dbReference>
<evidence type="ECO:0000256" key="5">
    <source>
        <dbReference type="RuleBase" id="RU003887"/>
    </source>
</evidence>
<feature type="domain" description="RNA-binding S4" evidence="6">
    <location>
        <begin position="1"/>
        <end position="59"/>
    </location>
</feature>